<comment type="caution">
    <text evidence="1">The sequence shown here is derived from an EMBL/GenBank/DDBJ whole genome shotgun (WGS) entry which is preliminary data.</text>
</comment>
<name>A0A9D3YN12_DREPO</name>
<dbReference type="EMBL" id="JAIWYP010000015">
    <property type="protein sequence ID" value="KAH3703807.1"/>
    <property type="molecule type" value="Genomic_DNA"/>
</dbReference>
<dbReference type="Proteomes" id="UP000828390">
    <property type="component" value="Unassembled WGS sequence"/>
</dbReference>
<organism evidence="1 2">
    <name type="scientific">Dreissena polymorpha</name>
    <name type="common">Zebra mussel</name>
    <name type="synonym">Mytilus polymorpha</name>
    <dbReference type="NCBI Taxonomy" id="45954"/>
    <lineage>
        <taxon>Eukaryota</taxon>
        <taxon>Metazoa</taxon>
        <taxon>Spiralia</taxon>
        <taxon>Lophotrochozoa</taxon>
        <taxon>Mollusca</taxon>
        <taxon>Bivalvia</taxon>
        <taxon>Autobranchia</taxon>
        <taxon>Heteroconchia</taxon>
        <taxon>Euheterodonta</taxon>
        <taxon>Imparidentia</taxon>
        <taxon>Neoheterodontei</taxon>
        <taxon>Myida</taxon>
        <taxon>Dreissenoidea</taxon>
        <taxon>Dreissenidae</taxon>
        <taxon>Dreissena</taxon>
    </lineage>
</organism>
<evidence type="ECO:0000313" key="2">
    <source>
        <dbReference type="Proteomes" id="UP000828390"/>
    </source>
</evidence>
<evidence type="ECO:0000313" key="1">
    <source>
        <dbReference type="EMBL" id="KAH3703807.1"/>
    </source>
</evidence>
<reference evidence="1" key="1">
    <citation type="journal article" date="2019" name="bioRxiv">
        <title>The Genome of the Zebra Mussel, Dreissena polymorpha: A Resource for Invasive Species Research.</title>
        <authorList>
            <person name="McCartney M.A."/>
            <person name="Auch B."/>
            <person name="Kono T."/>
            <person name="Mallez S."/>
            <person name="Zhang Y."/>
            <person name="Obille A."/>
            <person name="Becker A."/>
            <person name="Abrahante J.E."/>
            <person name="Garbe J."/>
            <person name="Badalamenti J.P."/>
            <person name="Herman A."/>
            <person name="Mangelson H."/>
            <person name="Liachko I."/>
            <person name="Sullivan S."/>
            <person name="Sone E.D."/>
            <person name="Koren S."/>
            <person name="Silverstein K.A.T."/>
            <person name="Beckman K.B."/>
            <person name="Gohl D.M."/>
        </authorList>
    </citation>
    <scope>NUCLEOTIDE SEQUENCE</scope>
    <source>
        <strain evidence="1">Duluth1</strain>
        <tissue evidence="1">Whole animal</tissue>
    </source>
</reference>
<reference evidence="1" key="2">
    <citation type="submission" date="2020-11" db="EMBL/GenBank/DDBJ databases">
        <authorList>
            <person name="McCartney M.A."/>
            <person name="Auch B."/>
            <person name="Kono T."/>
            <person name="Mallez S."/>
            <person name="Becker A."/>
            <person name="Gohl D.M."/>
            <person name="Silverstein K.A.T."/>
            <person name="Koren S."/>
            <person name="Bechman K.B."/>
            <person name="Herman A."/>
            <person name="Abrahante J.E."/>
            <person name="Garbe J."/>
        </authorList>
    </citation>
    <scope>NUCLEOTIDE SEQUENCE</scope>
    <source>
        <strain evidence="1">Duluth1</strain>
        <tissue evidence="1">Whole animal</tissue>
    </source>
</reference>
<sequence>MNHSRFLSYTDREDLAELSPLSRDHTLGLAIGLMEDPYSLNHCKRYYKLN</sequence>
<proteinExistence type="predicted"/>
<protein>
    <submittedName>
        <fullName evidence="1">Uncharacterized protein</fullName>
    </submittedName>
</protein>
<dbReference type="AlphaFoldDB" id="A0A9D3YN12"/>
<gene>
    <name evidence="1" type="ORF">DPMN_078854</name>
</gene>
<keyword evidence="2" id="KW-1185">Reference proteome</keyword>
<accession>A0A9D3YN12</accession>